<feature type="binding site" evidence="7">
    <location>
        <position position="23"/>
    </location>
    <ligand>
        <name>3-phosphoshikimate</name>
        <dbReference type="ChEBI" id="CHEBI:145989"/>
    </ligand>
</feature>
<feature type="binding site" evidence="7">
    <location>
        <position position="146"/>
    </location>
    <ligand>
        <name>3-phosphoshikimate</name>
        <dbReference type="ChEBI" id="CHEBI:145989"/>
    </ligand>
</feature>
<dbReference type="PROSITE" id="PS00885">
    <property type="entry name" value="EPSP_SYNTHASE_2"/>
    <property type="match status" value="1"/>
</dbReference>
<accession>A0A1H7MLP3</accession>
<feature type="binding site" evidence="7">
    <location>
        <position position="322"/>
    </location>
    <ligand>
        <name>phosphoenolpyruvate</name>
        <dbReference type="ChEBI" id="CHEBI:58702"/>
    </ligand>
</feature>
<evidence type="ECO:0000256" key="6">
    <source>
        <dbReference type="ARBA" id="ARBA00044633"/>
    </source>
</evidence>
<keyword evidence="4 7" id="KW-0808">Transferase</keyword>
<comment type="subcellular location">
    <subcellularLocation>
        <location evidence="7">Cytoplasm</location>
    </subcellularLocation>
</comment>
<proteinExistence type="inferred from homology"/>
<feature type="binding site" evidence="7">
    <location>
        <position position="22"/>
    </location>
    <ligand>
        <name>phosphoenolpyruvate</name>
        <dbReference type="ChEBI" id="CHEBI:58702"/>
    </ligand>
</feature>
<dbReference type="EC" id="2.5.1.19" evidence="7"/>
<dbReference type="InterPro" id="IPR001986">
    <property type="entry name" value="Enolpyruvate_Tfrase_dom"/>
</dbReference>
<feature type="binding site" evidence="7">
    <location>
        <position position="144"/>
    </location>
    <ligand>
        <name>3-phosphoshikimate</name>
        <dbReference type="ChEBI" id="CHEBI:145989"/>
    </ligand>
</feature>
<feature type="binding site" evidence="7">
    <location>
        <position position="145"/>
    </location>
    <ligand>
        <name>3-phosphoshikimate</name>
        <dbReference type="ChEBI" id="CHEBI:145989"/>
    </ligand>
</feature>
<dbReference type="GO" id="GO:0005737">
    <property type="term" value="C:cytoplasm"/>
    <property type="evidence" value="ECO:0007669"/>
    <property type="project" value="UniProtKB-SubCell"/>
</dbReference>
<comment type="caution">
    <text evidence="7">Lacks conserved residue(s) required for the propagation of feature annotation.</text>
</comment>
<organism evidence="9 10">
    <name type="scientific">Aquimarina amphilecti</name>
    <dbReference type="NCBI Taxonomy" id="1038014"/>
    <lineage>
        <taxon>Bacteria</taxon>
        <taxon>Pseudomonadati</taxon>
        <taxon>Bacteroidota</taxon>
        <taxon>Flavobacteriia</taxon>
        <taxon>Flavobacteriales</taxon>
        <taxon>Flavobacteriaceae</taxon>
        <taxon>Aquimarina</taxon>
    </lineage>
</organism>
<dbReference type="PIRSF" id="PIRSF000505">
    <property type="entry name" value="EPSPS"/>
    <property type="match status" value="1"/>
</dbReference>
<dbReference type="InterPro" id="IPR013792">
    <property type="entry name" value="RNA3'P_cycl/enolpyr_Trfase_a/b"/>
</dbReference>
<evidence type="ECO:0000256" key="3">
    <source>
        <dbReference type="ARBA" id="ARBA00022605"/>
    </source>
</evidence>
<dbReference type="SUPFAM" id="SSF55205">
    <property type="entry name" value="EPT/RTPC-like"/>
    <property type="match status" value="1"/>
</dbReference>
<feature type="binding site" evidence="7">
    <location>
        <position position="146"/>
    </location>
    <ligand>
        <name>phosphoenolpyruvate</name>
        <dbReference type="ChEBI" id="CHEBI:58702"/>
    </ligand>
</feature>
<feature type="binding site" evidence="7">
    <location>
        <position position="318"/>
    </location>
    <ligand>
        <name>3-phosphoshikimate</name>
        <dbReference type="ChEBI" id="CHEBI:145989"/>
    </ligand>
</feature>
<dbReference type="RefSeq" id="WP_091407599.1">
    <property type="nucleotide sequence ID" value="NZ_FOAB01000003.1"/>
</dbReference>
<reference evidence="9 10" key="1">
    <citation type="submission" date="2016-10" db="EMBL/GenBank/DDBJ databases">
        <authorList>
            <person name="de Groot N.N."/>
        </authorList>
    </citation>
    <scope>NUCLEOTIDE SEQUENCE [LARGE SCALE GENOMIC DNA]</scope>
    <source>
        <strain evidence="9 10">DSM 25232</strain>
    </source>
</reference>
<evidence type="ECO:0000256" key="1">
    <source>
        <dbReference type="ARBA" id="ARBA00004811"/>
    </source>
</evidence>
<keyword evidence="5 7" id="KW-0057">Aromatic amino acid biosynthesis</keyword>
<dbReference type="STRING" id="1038014.SAMN04487910_1784"/>
<feature type="binding site" evidence="7">
    <location>
        <position position="172"/>
    </location>
    <ligand>
        <name>3-phosphoshikimate</name>
        <dbReference type="ChEBI" id="CHEBI:145989"/>
    </ligand>
</feature>
<protein>
    <recommendedName>
        <fullName evidence="7">3-phosphoshikimate 1-carboxyvinyltransferase</fullName>
        <ecNumber evidence="7">2.5.1.19</ecNumber>
    </recommendedName>
    <alternativeName>
        <fullName evidence="7">5-enolpyruvylshikimate-3-phosphate synthase</fullName>
        <shortName evidence="7">EPSP synthase</shortName>
        <shortName evidence="7">EPSPS</shortName>
    </alternativeName>
</protein>
<evidence type="ECO:0000256" key="7">
    <source>
        <dbReference type="HAMAP-Rule" id="MF_00210"/>
    </source>
</evidence>
<comment type="function">
    <text evidence="7">Catalyzes the transfer of the enolpyruvyl moiety of phosphoenolpyruvate (PEP) to the 5-hydroxyl of shikimate-3-phosphate (S3P) to produce enolpyruvyl shikimate-3-phosphate and inorganic phosphate.</text>
</comment>
<dbReference type="Pfam" id="PF00275">
    <property type="entry name" value="EPSP_synthase"/>
    <property type="match status" value="1"/>
</dbReference>
<feature type="binding site" evidence="7">
    <location>
        <position position="22"/>
    </location>
    <ligand>
        <name>3-phosphoshikimate</name>
        <dbReference type="ChEBI" id="CHEBI:145989"/>
    </ligand>
</feature>
<comment type="pathway">
    <text evidence="1 7">Metabolic intermediate biosynthesis; chorismate biosynthesis; chorismate from D-erythrose 4-phosphate and phosphoenolpyruvate: step 6/7.</text>
</comment>
<feature type="binding site" evidence="7">
    <location>
        <position position="27"/>
    </location>
    <ligand>
        <name>3-phosphoshikimate</name>
        <dbReference type="ChEBI" id="CHEBI:145989"/>
    </ligand>
</feature>
<evidence type="ECO:0000313" key="9">
    <source>
        <dbReference type="EMBL" id="SEL12230.1"/>
    </source>
</evidence>
<dbReference type="CDD" id="cd01556">
    <property type="entry name" value="EPSP_synthase"/>
    <property type="match status" value="1"/>
</dbReference>
<dbReference type="HAMAP" id="MF_00210">
    <property type="entry name" value="EPSP_synth"/>
    <property type="match status" value="1"/>
</dbReference>
<evidence type="ECO:0000259" key="8">
    <source>
        <dbReference type="Pfam" id="PF00275"/>
    </source>
</evidence>
<keyword evidence="3 7" id="KW-0028">Amino-acid biosynthesis</keyword>
<keyword evidence="10" id="KW-1185">Reference proteome</keyword>
<dbReference type="UniPathway" id="UPA00053">
    <property type="reaction ID" value="UER00089"/>
</dbReference>
<comment type="subunit">
    <text evidence="7">Monomer.</text>
</comment>
<dbReference type="InterPro" id="IPR036968">
    <property type="entry name" value="Enolpyruvate_Tfrase_sf"/>
</dbReference>
<dbReference type="InterPro" id="IPR023193">
    <property type="entry name" value="EPSP_synthase_CS"/>
</dbReference>
<dbReference type="Gene3D" id="3.65.10.10">
    <property type="entry name" value="Enolpyruvate transferase domain"/>
    <property type="match status" value="2"/>
</dbReference>
<dbReference type="EMBL" id="FOAB01000003">
    <property type="protein sequence ID" value="SEL12230.1"/>
    <property type="molecule type" value="Genomic_DNA"/>
</dbReference>
<comment type="catalytic activity">
    <reaction evidence="6">
        <text>3-phosphoshikimate + phosphoenolpyruvate = 5-O-(1-carboxyvinyl)-3-phosphoshikimate + phosphate</text>
        <dbReference type="Rhea" id="RHEA:21256"/>
        <dbReference type="ChEBI" id="CHEBI:43474"/>
        <dbReference type="ChEBI" id="CHEBI:57701"/>
        <dbReference type="ChEBI" id="CHEBI:58702"/>
        <dbReference type="ChEBI" id="CHEBI:145989"/>
        <dbReference type="EC" id="2.5.1.19"/>
    </reaction>
    <physiologicalReaction direction="left-to-right" evidence="6">
        <dbReference type="Rhea" id="RHEA:21257"/>
    </physiologicalReaction>
</comment>
<dbReference type="GO" id="GO:0003866">
    <property type="term" value="F:3-phosphoshikimate 1-carboxyvinyltransferase activity"/>
    <property type="evidence" value="ECO:0007669"/>
    <property type="project" value="UniProtKB-UniRule"/>
</dbReference>
<name>A0A1H7MLP3_AQUAM</name>
<feature type="binding site" evidence="7">
    <location>
        <position position="98"/>
    </location>
    <ligand>
        <name>phosphoenolpyruvate</name>
        <dbReference type="ChEBI" id="CHEBI:58702"/>
    </ligand>
</feature>
<feature type="binding site" evidence="7">
    <location>
        <position position="291"/>
    </location>
    <ligand>
        <name>3-phosphoshikimate</name>
        <dbReference type="ChEBI" id="CHEBI:145989"/>
    </ligand>
</feature>
<feature type="active site" description="Proton acceptor" evidence="7">
    <location>
        <position position="291"/>
    </location>
</feature>
<feature type="domain" description="Enolpyruvate transferase" evidence="8">
    <location>
        <begin position="60"/>
        <end position="398"/>
    </location>
</feature>
<gene>
    <name evidence="7" type="primary">aroA</name>
    <name evidence="9" type="ORF">SAMN04487910_1784</name>
</gene>
<dbReference type="GO" id="GO:0009073">
    <property type="term" value="P:aromatic amino acid family biosynthetic process"/>
    <property type="evidence" value="ECO:0007669"/>
    <property type="project" value="UniProtKB-KW"/>
</dbReference>
<dbReference type="GO" id="GO:0009423">
    <property type="term" value="P:chorismate biosynthetic process"/>
    <property type="evidence" value="ECO:0007669"/>
    <property type="project" value="UniProtKB-UniRule"/>
</dbReference>
<feature type="binding site" evidence="7">
    <location>
        <position position="69"/>
    </location>
    <ligand>
        <name>phosphoenolpyruvate</name>
        <dbReference type="ChEBI" id="CHEBI:58702"/>
    </ligand>
</feature>
<evidence type="ECO:0000256" key="4">
    <source>
        <dbReference type="ARBA" id="ARBA00022679"/>
    </source>
</evidence>
<evidence type="ECO:0000313" key="10">
    <source>
        <dbReference type="Proteomes" id="UP000198521"/>
    </source>
</evidence>
<dbReference type="GO" id="GO:0008652">
    <property type="term" value="P:amino acid biosynthetic process"/>
    <property type="evidence" value="ECO:0007669"/>
    <property type="project" value="UniProtKB-KW"/>
</dbReference>
<keyword evidence="7" id="KW-0963">Cytoplasm</keyword>
<sequence length="406" mass="44943">MNLKLNHIPNIKDNVLQITGSKSETNRLLILQSLYPKIEIENVSNSDDSALMQAALKSTNEVVDIHHAGTAMRFLTAYFAVKNGRETILTGSKRMQERPIKILVDALRQLGCEISYEKEEGYPPIKIIGKNPETNKVSLAANVSSQYISALMLIASSLPEGLEIVLEGKVTSVPYIKMTLSLLKDVGIQGSFENNVINIHPLKITLPKRVVVESDWSSASYFYSIVALSNNKSVTLGSYKQNSYQGDSALAEIYRELGVETTFHDNQITLTKSSVSNDLDQLELDLSNSPDIAQTIAVTCFGLGKACYLTGLHTLKIKETDRLEALKVEIEKLGGEVLITENSLKLASSKSINSDISIDTYHDHRMAMAFAPLALRETLLINDADVVSKSYPDFWNDLKKLDFKVL</sequence>
<dbReference type="Proteomes" id="UP000198521">
    <property type="component" value="Unassembled WGS sequence"/>
</dbReference>
<feature type="binding site" evidence="7">
    <location>
        <position position="389"/>
    </location>
    <ligand>
        <name>phosphoenolpyruvate</name>
        <dbReference type="ChEBI" id="CHEBI:58702"/>
    </ligand>
</feature>
<dbReference type="OrthoDB" id="9809920at2"/>
<dbReference type="InterPro" id="IPR006264">
    <property type="entry name" value="EPSP_synthase"/>
</dbReference>
<evidence type="ECO:0000256" key="5">
    <source>
        <dbReference type="ARBA" id="ARBA00023141"/>
    </source>
</evidence>
<dbReference type="PANTHER" id="PTHR21090:SF5">
    <property type="entry name" value="PENTAFUNCTIONAL AROM POLYPEPTIDE"/>
    <property type="match status" value="1"/>
</dbReference>
<feature type="binding site" evidence="7">
    <location>
        <position position="365"/>
    </location>
    <ligand>
        <name>phosphoenolpyruvate</name>
        <dbReference type="ChEBI" id="CHEBI:58702"/>
    </ligand>
</feature>
<evidence type="ECO:0000256" key="2">
    <source>
        <dbReference type="ARBA" id="ARBA00009948"/>
    </source>
</evidence>
<dbReference type="PANTHER" id="PTHR21090">
    <property type="entry name" value="AROM/DEHYDROQUINATE SYNTHASE"/>
    <property type="match status" value="1"/>
</dbReference>
<dbReference type="AlphaFoldDB" id="A0A1H7MLP3"/>
<comment type="similarity">
    <text evidence="2 7">Belongs to the EPSP synthase family.</text>
</comment>